<gene>
    <name evidence="2" type="ORF">GCM10025872_22710</name>
</gene>
<organism evidence="2">
    <name type="scientific">Barrientosiimonas endolithica</name>
    <dbReference type="NCBI Taxonomy" id="1535208"/>
    <lineage>
        <taxon>Bacteria</taxon>
        <taxon>Bacillati</taxon>
        <taxon>Actinomycetota</taxon>
        <taxon>Actinomycetes</taxon>
        <taxon>Micrococcales</taxon>
        <taxon>Dermacoccaceae</taxon>
        <taxon>Barrientosiimonas</taxon>
    </lineage>
</organism>
<protein>
    <recommendedName>
        <fullName evidence="3">Allene oxide cyclase barrel-like domain-containing protein</fullName>
    </recommendedName>
</protein>
<dbReference type="PROSITE" id="PS51257">
    <property type="entry name" value="PROKAR_LIPOPROTEIN"/>
    <property type="match status" value="1"/>
</dbReference>
<feature type="compositionally biased region" description="Low complexity" evidence="1">
    <location>
        <begin position="39"/>
        <end position="74"/>
    </location>
</feature>
<dbReference type="RefSeq" id="WP_289230977.1">
    <property type="nucleotide sequence ID" value="NZ_AP027735.1"/>
</dbReference>
<reference evidence="2" key="2">
    <citation type="submission" date="2023-02" db="EMBL/GenBank/DDBJ databases">
        <authorList>
            <person name="Sun Q."/>
            <person name="Mori K."/>
        </authorList>
    </citation>
    <scope>NUCLEOTIDE SEQUENCE</scope>
    <source>
        <strain evidence="2">NBRC 110608</strain>
    </source>
</reference>
<evidence type="ECO:0000256" key="1">
    <source>
        <dbReference type="SAM" id="MobiDB-lite"/>
    </source>
</evidence>
<evidence type="ECO:0008006" key="3">
    <source>
        <dbReference type="Google" id="ProtNLM"/>
    </source>
</evidence>
<dbReference type="EMBL" id="AP027735">
    <property type="protein sequence ID" value="BDZ58614.1"/>
    <property type="molecule type" value="Genomic_DNA"/>
</dbReference>
<reference evidence="2" key="1">
    <citation type="journal article" date="2014" name="Int. J. Syst. Evol. Microbiol.">
        <title>Complete genome of a new Firmicutes species belonging to the dominant human colonic microbiota ('Ruminococcus bicirculans') reveals two chromosomes and a selective capacity to utilize plant glucans.</title>
        <authorList>
            <consortium name="NISC Comparative Sequencing Program"/>
            <person name="Wegmann U."/>
            <person name="Louis P."/>
            <person name="Goesmann A."/>
            <person name="Henrissat B."/>
            <person name="Duncan S.H."/>
            <person name="Flint H.J."/>
        </authorList>
    </citation>
    <scope>NUCLEOTIDE SEQUENCE</scope>
    <source>
        <strain evidence="2">NBRC 110608</strain>
    </source>
</reference>
<accession>A0ABM8HCC5</accession>
<feature type="region of interest" description="Disordered" evidence="1">
    <location>
        <begin position="31"/>
        <end position="102"/>
    </location>
</feature>
<sequence length="235" mass="23812">MHRTTTTRTARSAVAVLAAAAALTLSACQQDVDPGSGGASSPATPSASSTHDSGSGSGSGASSSHAPSTSQSPGASESEGSGQQAGRVRLTPDGKVNGVGLPASVDTVTKAVNPALGTPTKRTGKVCELSGDTGPTVTLDYGDMSFYGEAPNGAPMRIKSWTIDRDSGKPINAPYGVGIGFTQEQVMSMVPGAELNEEGTVFNDGPVITKGDLTYFLARNKPTVISIMYRAVTCE</sequence>
<proteinExistence type="predicted"/>
<name>A0ABM8HCC5_9MICO</name>
<evidence type="ECO:0000313" key="2">
    <source>
        <dbReference type="EMBL" id="BDZ58614.1"/>
    </source>
</evidence>